<dbReference type="GO" id="GO:0003824">
    <property type="term" value="F:catalytic activity"/>
    <property type="evidence" value="ECO:0007669"/>
    <property type="project" value="InterPro"/>
</dbReference>
<dbReference type="AlphaFoldDB" id="A0A2U1K964"/>
<dbReference type="InterPro" id="IPR036691">
    <property type="entry name" value="Endo/exonu/phosph_ase_sf"/>
</dbReference>
<evidence type="ECO:0000313" key="3">
    <source>
        <dbReference type="EMBL" id="PWA19483.1"/>
    </source>
</evidence>
<gene>
    <name evidence="3" type="ORF">CTI12_AA629810</name>
</gene>
<dbReference type="STRING" id="35608.A0A2U1K964"/>
<keyword evidence="4" id="KW-1185">Reference proteome</keyword>
<dbReference type="Proteomes" id="UP000245207">
    <property type="component" value="Unassembled WGS sequence"/>
</dbReference>
<evidence type="ECO:0000313" key="4">
    <source>
        <dbReference type="Proteomes" id="UP000245207"/>
    </source>
</evidence>
<dbReference type="InterPro" id="IPR005135">
    <property type="entry name" value="Endo/exonuclease/phosphatase"/>
</dbReference>
<dbReference type="SUPFAM" id="SSF56219">
    <property type="entry name" value="DNase I-like"/>
    <property type="match status" value="1"/>
</dbReference>
<comment type="caution">
    <text evidence="3">The sequence shown here is derived from an EMBL/GenBank/DDBJ whole genome shotgun (WGS) entry which is preliminary data.</text>
</comment>
<organism evidence="3 4">
    <name type="scientific">Artemisia annua</name>
    <name type="common">Sweet wormwood</name>
    <dbReference type="NCBI Taxonomy" id="35608"/>
    <lineage>
        <taxon>Eukaryota</taxon>
        <taxon>Viridiplantae</taxon>
        <taxon>Streptophyta</taxon>
        <taxon>Embryophyta</taxon>
        <taxon>Tracheophyta</taxon>
        <taxon>Spermatophyta</taxon>
        <taxon>Magnoliopsida</taxon>
        <taxon>eudicotyledons</taxon>
        <taxon>Gunneridae</taxon>
        <taxon>Pentapetalae</taxon>
        <taxon>asterids</taxon>
        <taxon>campanulids</taxon>
        <taxon>Asterales</taxon>
        <taxon>Asteraceae</taxon>
        <taxon>Asteroideae</taxon>
        <taxon>Anthemideae</taxon>
        <taxon>Artemisiinae</taxon>
        <taxon>Artemisia</taxon>
    </lineage>
</organism>
<sequence length="301" mass="33888">MSRNMCKFTIETLWGSPFFDFASNAALGKSGGLLAVWDKRKFVSISTTIGDGFLAVLGSWQAVDIPCLFVVVYAPQDQKSKLKLWDNIEKIIALHDTLSVILGDFNEVRFASERKGTNFNHIGASHFNSFISNAGLSDLPLGGKRFTRMNNLGSQLSKLDRILVSSHFMDRWPNSNVLALPREFSDHTPLLLNLYCDDYGPIPFKMFNSWLAHEDFPNVLNSCWPSTTCSNNMAANFKSKLQSLKQKIKQWRSTLQVYESVKATDLRNTLNAIDDKAELVPLSQAEIDTRVLVIKELTELD</sequence>
<dbReference type="EMBL" id="PKPP01031211">
    <property type="protein sequence ID" value="PWA19483.1"/>
    <property type="molecule type" value="Genomic_DNA"/>
</dbReference>
<dbReference type="Pfam" id="PF03372">
    <property type="entry name" value="Exo_endo_phos"/>
    <property type="match status" value="1"/>
</dbReference>
<evidence type="ECO:0000259" key="2">
    <source>
        <dbReference type="Pfam" id="PF03372"/>
    </source>
</evidence>
<keyword evidence="1" id="KW-0175">Coiled coil</keyword>
<accession>A0A2U1K964</accession>
<feature type="coiled-coil region" evidence="1">
    <location>
        <begin position="234"/>
        <end position="261"/>
    </location>
</feature>
<dbReference type="PANTHER" id="PTHR33710">
    <property type="entry name" value="BNAC02G09200D PROTEIN"/>
    <property type="match status" value="1"/>
</dbReference>
<reference evidence="3 4" key="1">
    <citation type="journal article" date="2018" name="Mol. Plant">
        <title>The genome of Artemisia annua provides insight into the evolution of Asteraceae family and artemisinin biosynthesis.</title>
        <authorList>
            <person name="Shen Q."/>
            <person name="Zhang L."/>
            <person name="Liao Z."/>
            <person name="Wang S."/>
            <person name="Yan T."/>
            <person name="Shi P."/>
            <person name="Liu M."/>
            <person name="Fu X."/>
            <person name="Pan Q."/>
            <person name="Wang Y."/>
            <person name="Lv Z."/>
            <person name="Lu X."/>
            <person name="Zhang F."/>
            <person name="Jiang W."/>
            <person name="Ma Y."/>
            <person name="Chen M."/>
            <person name="Hao X."/>
            <person name="Li L."/>
            <person name="Tang Y."/>
            <person name="Lv G."/>
            <person name="Zhou Y."/>
            <person name="Sun X."/>
            <person name="Brodelius P.E."/>
            <person name="Rose J.K.C."/>
            <person name="Tang K."/>
        </authorList>
    </citation>
    <scope>NUCLEOTIDE SEQUENCE [LARGE SCALE GENOMIC DNA]</scope>
    <source>
        <strain evidence="4">cv. Huhao1</strain>
        <tissue evidence="3">Leaf</tissue>
    </source>
</reference>
<evidence type="ECO:0000256" key="1">
    <source>
        <dbReference type="SAM" id="Coils"/>
    </source>
</evidence>
<name>A0A2U1K964_ARTAN</name>
<dbReference type="OrthoDB" id="1750912at2759"/>
<dbReference type="PANTHER" id="PTHR33710:SF64">
    <property type="entry name" value="ENDONUCLEASE_EXONUCLEASE_PHOSPHATASE DOMAIN-CONTAINING PROTEIN"/>
    <property type="match status" value="1"/>
</dbReference>
<proteinExistence type="predicted"/>
<protein>
    <submittedName>
        <fullName evidence="3">Cytochrome P450</fullName>
    </submittedName>
</protein>
<feature type="domain" description="Endonuclease/exonuclease/phosphatase" evidence="2">
    <location>
        <begin position="25"/>
        <end position="187"/>
    </location>
</feature>
<dbReference type="Gene3D" id="3.60.10.10">
    <property type="entry name" value="Endonuclease/exonuclease/phosphatase"/>
    <property type="match status" value="1"/>
</dbReference>